<dbReference type="InterPro" id="IPR058567">
    <property type="entry name" value="Ig_TRAPPC9_Trs120_3rd"/>
</dbReference>
<gene>
    <name evidence="8" type="ORF">CANINC_000350</name>
</gene>
<dbReference type="Proteomes" id="UP000307173">
    <property type="component" value="Unassembled WGS sequence"/>
</dbReference>
<dbReference type="STRING" id="52247.A0A4T0X6F8"/>
<dbReference type="EMBL" id="SELW01000049">
    <property type="protein sequence ID" value="TID31106.1"/>
    <property type="molecule type" value="Genomic_DNA"/>
</dbReference>
<evidence type="ECO:0000256" key="2">
    <source>
        <dbReference type="ARBA" id="ARBA00023034"/>
    </source>
</evidence>
<organism evidence="8 9">
    <name type="scientific">Pichia inconspicua</name>
    <dbReference type="NCBI Taxonomy" id="52247"/>
    <lineage>
        <taxon>Eukaryota</taxon>
        <taxon>Fungi</taxon>
        <taxon>Dikarya</taxon>
        <taxon>Ascomycota</taxon>
        <taxon>Saccharomycotina</taxon>
        <taxon>Pichiomycetes</taxon>
        <taxon>Pichiales</taxon>
        <taxon>Pichiaceae</taxon>
        <taxon>Pichia</taxon>
    </lineage>
</organism>
<feature type="domain" description="Trs120/TRAPPC9 N-terminal" evidence="3">
    <location>
        <begin position="195"/>
        <end position="276"/>
    </location>
</feature>
<dbReference type="Pfam" id="PF08626">
    <property type="entry name" value="TRAPPC9-Trs120"/>
    <property type="match status" value="2"/>
</dbReference>
<evidence type="ECO:0000259" key="4">
    <source>
        <dbReference type="Pfam" id="PF26251"/>
    </source>
</evidence>
<dbReference type="InterPro" id="IPR058568">
    <property type="entry name" value="Ig_TRAPPC9_Trs120_4th"/>
</dbReference>
<keyword evidence="9" id="KW-1185">Reference proteome</keyword>
<comment type="caution">
    <text evidence="8">The sequence shown here is derived from an EMBL/GenBank/DDBJ whole genome shotgun (WGS) entry which is preliminary data.</text>
</comment>
<evidence type="ECO:0000259" key="5">
    <source>
        <dbReference type="Pfam" id="PF26254"/>
    </source>
</evidence>
<evidence type="ECO:0000256" key="1">
    <source>
        <dbReference type="ARBA" id="ARBA00004555"/>
    </source>
</evidence>
<evidence type="ECO:0000259" key="7">
    <source>
        <dbReference type="Pfam" id="PF26283"/>
    </source>
</evidence>
<dbReference type="InterPro" id="IPR058564">
    <property type="entry name" value="TPR_TRAPPC9_Trs120"/>
</dbReference>
<dbReference type="PANTHER" id="PTHR21512">
    <property type="entry name" value="TRAFFICKING PROTEIN PARTICLE COMPLEX SUBUNIT 9"/>
    <property type="match status" value="1"/>
</dbReference>
<feature type="domain" description="Trs120/TRAPPC9 first Ig-like" evidence="5">
    <location>
        <begin position="577"/>
        <end position="689"/>
    </location>
</feature>
<keyword evidence="2" id="KW-0333">Golgi apparatus</keyword>
<evidence type="ECO:0000259" key="3">
    <source>
        <dbReference type="Pfam" id="PF08626"/>
    </source>
</evidence>
<evidence type="ECO:0000259" key="6">
    <source>
        <dbReference type="Pfam" id="PF26282"/>
    </source>
</evidence>
<proteinExistence type="predicted"/>
<dbReference type="InterPro" id="IPR058563">
    <property type="entry name" value="Trs120_TRAPPC9_N"/>
</dbReference>
<feature type="domain" description="Trs120/TRAPPC9 N-terminal" evidence="3">
    <location>
        <begin position="4"/>
        <end position="183"/>
    </location>
</feature>
<feature type="domain" description="Trs120/TRAPPC9 TPR region" evidence="4">
    <location>
        <begin position="344"/>
        <end position="555"/>
    </location>
</feature>
<name>A0A4T0X6F8_9ASCO</name>
<dbReference type="Pfam" id="PF26283">
    <property type="entry name" value="Ig_TRAPPC9-Trs120_4th"/>
    <property type="match status" value="1"/>
</dbReference>
<dbReference type="Pfam" id="PF26251">
    <property type="entry name" value="TPR_TRAPPC9-Trs120"/>
    <property type="match status" value="1"/>
</dbReference>
<evidence type="ECO:0000313" key="8">
    <source>
        <dbReference type="EMBL" id="TID31106.1"/>
    </source>
</evidence>
<sequence>MDYISYVAPATVRTLVVPINQLVNKDLQKFLEILRRVRDVRTLDLTHNPGKFNPQAYPHGRIYYNFVTRDEDDETLFLHDFEPHRKTNIVIGIAKWKIDMNDDMIRNLKTELKKRYSSPISLFLMIFESPKDFETKVSEVYTIDESTLNMETKLCDLTSIFLNNFSTYASAYEHTTLRSPGNMNLDFRKGRKRHSSSFELNSDKVRQVQSRGRKMKLSANFFLIAGNLKMALTEFSEAIYNLRTASDYLWLASALDGLGLCLFLLTSIGVPYQLPSFLGNLLASASDFNVGSPLASPRSSFQTARMSGNFSRNSNTTDEISFNAISLENVKTSILSCGKLATLFYEYARSQDVEEVPQIVFSECLIRYCLLEVAINVNRKFNSDLMETILNNWVYDERKTSNDLECETLNQLCHYVLNTKFQSLSDCQQMKIFYTLAALYWRTNMNSKYTLMISRYINLIIASNEVFYGSSSEYNHLNRILDDYCVINNIVAENTNPTYLQKTQLTQLLMFCARINNYKAYVSYGFLALKHFHVFLNHEEQILIHKNLKSFASHVDNIPQYWDSRILVDLLYELDTNKIVEGETCTINVVLRNPYAFPVEVRNLKLSTTNDFPLKVMLSEFGETELNNFVSILKPYSETLISLSIVPLTPGTLEITGIIAAVDICRSESFSIQTTTPPSFLPKVHESRTESPTKTSKTWLINVVHSQPLLKIINLSLTDKWLMLLDGEHRQFRLDLKNISKTEINHLVSSFRDSTTELLTGELHNKSLQPTEIYEIEYQLLKRKAFKILNKEQLSNIKGTEQFHLDIEIMGKLGVKEASLVLVYSHQKDSSNEYQRTLTIPLNLTVYPSVELAGCDIIPLTSNTRFSKDNYGPCWNYLRDMNGQGQNSSQFCLVALDFVNMWSEQMEVCISSNEPKELNGKPIPSFEFTCFIQSRKNARVFVPLLRMDLDDDHLNQRIPSLRNKQFILDTKTPAAEQIFYKRSFWYREEILKRIRASWKVSATVKDSINAGRSGEIDIRGFKFSSKMIEILEIEKISIVLQLLDDKDTPVETNRVQLNEFYTIRVTIHNRFKIPIFGMVRHIPVCKDPPYAYEKKIMINGALQFSVESRIQPDTSRIFDLGIVFIEKGDYEWGAVFDELNGWDTGDIAIKKHHLQREQLKFTIQ</sequence>
<dbReference type="PANTHER" id="PTHR21512:SF5">
    <property type="entry name" value="TRAFFICKING PROTEIN PARTICLE COMPLEX SUBUNIT 9"/>
    <property type="match status" value="1"/>
</dbReference>
<dbReference type="Pfam" id="PF26280">
    <property type="entry name" value="Ig_TRAPPC9-Trs120_2nd"/>
    <property type="match status" value="1"/>
</dbReference>
<accession>A0A4T0X6F8</accession>
<feature type="domain" description="Trs120/TRAPPC9 third Ig-like" evidence="6">
    <location>
        <begin position="850"/>
        <end position="1031"/>
    </location>
</feature>
<dbReference type="Pfam" id="PF26254">
    <property type="entry name" value="Ig_TRAPPC9-Trs120_1st"/>
    <property type="match status" value="1"/>
</dbReference>
<protein>
    <submittedName>
        <fullName evidence="8">Uncharacterized protein</fullName>
    </submittedName>
</protein>
<dbReference type="Pfam" id="PF26282">
    <property type="entry name" value="Ig_TRAPPC9-Trs120_3rd"/>
    <property type="match status" value="1"/>
</dbReference>
<dbReference type="OrthoDB" id="27962at2759"/>
<evidence type="ECO:0000313" key="9">
    <source>
        <dbReference type="Proteomes" id="UP000307173"/>
    </source>
</evidence>
<dbReference type="AlphaFoldDB" id="A0A4T0X6F8"/>
<dbReference type="GO" id="GO:0005802">
    <property type="term" value="C:trans-Golgi network"/>
    <property type="evidence" value="ECO:0007669"/>
    <property type="project" value="TreeGrafter"/>
</dbReference>
<comment type="subcellular location">
    <subcellularLocation>
        <location evidence="1">Golgi apparatus</location>
    </subcellularLocation>
</comment>
<dbReference type="InterPro" id="IPR013935">
    <property type="entry name" value="Trs120_TRAPPC9"/>
</dbReference>
<dbReference type="InterPro" id="IPR058565">
    <property type="entry name" value="Ig_TRAPPC9_Trs120_1st"/>
</dbReference>
<feature type="domain" description="Trs120/TRAPPC9 fourth Ig-like" evidence="7">
    <location>
        <begin position="1037"/>
        <end position="1149"/>
    </location>
</feature>
<reference evidence="8 9" key="1">
    <citation type="journal article" date="2019" name="Front. Genet.">
        <title>Whole-Genome Sequencing of the Opportunistic Yeast Pathogen Candida inconspicua Uncovers Its Hybrid Origin.</title>
        <authorList>
            <person name="Mixao V."/>
            <person name="Hansen A.P."/>
            <person name="Saus E."/>
            <person name="Boekhout T."/>
            <person name="Lass-Florl C."/>
            <person name="Gabaldon T."/>
        </authorList>
    </citation>
    <scope>NUCLEOTIDE SEQUENCE [LARGE SCALE GENOMIC DNA]</scope>
    <source>
        <strain evidence="8 9">CBS 180</strain>
    </source>
</reference>